<dbReference type="EMBL" id="BGKI01000001">
    <property type="protein sequence ID" value="GBH33350.1"/>
    <property type="molecule type" value="Genomic_DNA"/>
</dbReference>
<dbReference type="InterPro" id="IPR019887">
    <property type="entry name" value="Tscrpt_reg_AsnC/Lrp_C"/>
</dbReference>
<organism evidence="2 3">
    <name type="scientific">Nitrosopumilus zosterae</name>
    <dbReference type="NCBI Taxonomy" id="718286"/>
    <lineage>
        <taxon>Archaea</taxon>
        <taxon>Nitrososphaerota</taxon>
        <taxon>Nitrososphaeria</taxon>
        <taxon>Nitrosopumilales</taxon>
        <taxon>Nitrosopumilaceae</taxon>
        <taxon>Nitrosopumilus</taxon>
    </lineage>
</organism>
<gene>
    <name evidence="2" type="ORF">NZNM25_01410</name>
</gene>
<dbReference type="PANTHER" id="PTHR43413:SF6">
    <property type="entry name" value="REGULATORY PROTEIN ASNC"/>
    <property type="match status" value="1"/>
</dbReference>
<dbReference type="AlphaFoldDB" id="A0A2S2KNV4"/>
<dbReference type="PANTHER" id="PTHR43413">
    <property type="entry name" value="TRANSCRIPTIONAL REGULATOR, ASNC FAMILY"/>
    <property type="match status" value="1"/>
</dbReference>
<protein>
    <recommendedName>
        <fullName evidence="1">Transcription regulator AsnC/Lrp ligand binding domain-containing protein</fullName>
    </recommendedName>
</protein>
<evidence type="ECO:0000313" key="2">
    <source>
        <dbReference type="EMBL" id="GBH33350.1"/>
    </source>
</evidence>
<keyword evidence="3" id="KW-1185">Reference proteome</keyword>
<evidence type="ECO:0000259" key="1">
    <source>
        <dbReference type="Pfam" id="PF01037"/>
    </source>
</evidence>
<accession>A0A2S2KNV4</accession>
<proteinExistence type="predicted"/>
<evidence type="ECO:0000313" key="3">
    <source>
        <dbReference type="Proteomes" id="UP000245829"/>
    </source>
</evidence>
<dbReference type="InterPro" id="IPR011008">
    <property type="entry name" value="Dimeric_a/b-barrel"/>
</dbReference>
<feature type="domain" description="Transcription regulator AsnC/Lrp ligand binding" evidence="1">
    <location>
        <begin position="15"/>
        <end position="76"/>
    </location>
</feature>
<sequence>MGCSIVARAYVLMNCNLGSEKEVISSLKKVAGVREAHGTLGLYDVIAQIELDTEEKIQQTVTQTIRRMPKIHSTMTLTRSESGELFQASEKLIGAMLGQNIIQAYIVIHCIKGEEYAVLKNLSHIPEVKEADVVFGLYDVICKVEASNSTILDHVITKAIRKIPDIISSITLHVVPEQDS</sequence>
<dbReference type="Proteomes" id="UP000245829">
    <property type="component" value="Unassembled WGS sequence"/>
</dbReference>
<dbReference type="InterPro" id="IPR050684">
    <property type="entry name" value="HTH-Siroheme_Decarb"/>
</dbReference>
<reference evidence="2 3" key="1">
    <citation type="submission" date="2018-05" db="EMBL/GenBank/DDBJ databases">
        <title>genome sequencing of Nitrosopumilus sp. NM25.</title>
        <authorList>
            <person name="Mori K."/>
            <person name="Nakagawa T."/>
        </authorList>
    </citation>
    <scope>NUCLEOTIDE SEQUENCE [LARGE SCALE GENOMIC DNA]</scope>
    <source>
        <strain evidence="2 3">NM25</strain>
    </source>
</reference>
<dbReference type="Gene3D" id="3.30.70.920">
    <property type="match status" value="2"/>
</dbReference>
<comment type="caution">
    <text evidence="2">The sequence shown here is derived from an EMBL/GenBank/DDBJ whole genome shotgun (WGS) entry which is preliminary data.</text>
</comment>
<feature type="domain" description="Transcription regulator AsnC/Lrp ligand binding" evidence="1">
    <location>
        <begin position="114"/>
        <end position="171"/>
    </location>
</feature>
<dbReference type="Pfam" id="PF01037">
    <property type="entry name" value="AsnC_trans_reg"/>
    <property type="match status" value="2"/>
</dbReference>
<name>A0A2S2KNV4_9ARCH</name>
<dbReference type="SUPFAM" id="SSF54909">
    <property type="entry name" value="Dimeric alpha+beta barrel"/>
    <property type="match status" value="2"/>
</dbReference>